<dbReference type="VEuPathDB" id="FungiDB:An02g14390"/>
<reference evidence="11" key="1">
    <citation type="journal article" date="2016" name="Genome Announc.">
        <title>Draft genome sequence of Aspergillus niger strain An76.</title>
        <authorList>
            <person name="Gong W."/>
            <person name="Cheng Z."/>
            <person name="Zhang H."/>
            <person name="Liu L."/>
            <person name="Gao P."/>
            <person name="Wang L."/>
        </authorList>
    </citation>
    <scope>NUCLEOTIDE SEQUENCE [LARGE SCALE GENOMIC DNA]</scope>
    <source>
        <strain evidence="11">An76</strain>
    </source>
</reference>
<name>A0A100IRQ7_ASPNG</name>
<feature type="binding site" evidence="7">
    <location>
        <position position="275"/>
    </location>
    <ligand>
        <name>Zn(2+)</name>
        <dbReference type="ChEBI" id="CHEBI:29105"/>
    </ligand>
</feature>
<evidence type="ECO:0000256" key="3">
    <source>
        <dbReference type="ARBA" id="ARBA00022679"/>
    </source>
</evidence>
<dbReference type="GO" id="GO:0017136">
    <property type="term" value="F:histone deacetylase activity, NAD-dependent"/>
    <property type="evidence" value="ECO:0007669"/>
    <property type="project" value="TreeGrafter"/>
</dbReference>
<feature type="compositionally biased region" description="Basic and acidic residues" evidence="8">
    <location>
        <begin position="432"/>
        <end position="457"/>
    </location>
</feature>
<dbReference type="InterPro" id="IPR029035">
    <property type="entry name" value="DHS-like_NAD/FAD-binding_dom"/>
</dbReference>
<feature type="binding site" evidence="7">
    <location>
        <position position="254"/>
    </location>
    <ligand>
        <name>Zn(2+)</name>
        <dbReference type="ChEBI" id="CHEBI:29105"/>
    </ligand>
</feature>
<dbReference type="PROSITE" id="PS50305">
    <property type="entry name" value="SIRTUIN"/>
    <property type="match status" value="1"/>
</dbReference>
<dbReference type="InterPro" id="IPR026591">
    <property type="entry name" value="Sirtuin_cat_small_dom_sf"/>
</dbReference>
<evidence type="ECO:0000313" key="11">
    <source>
        <dbReference type="Proteomes" id="UP000068243"/>
    </source>
</evidence>
<evidence type="ECO:0000256" key="5">
    <source>
        <dbReference type="ARBA" id="ARBA00022833"/>
    </source>
</evidence>
<dbReference type="PANTHER" id="PTHR11085:SF6">
    <property type="entry name" value="NAD-DEPENDENT PROTEIN DEACETYLASE SIRTUIN-2"/>
    <property type="match status" value="1"/>
</dbReference>
<dbReference type="VEuPathDB" id="FungiDB:M747DRAFT_167558"/>
<evidence type="ECO:0000256" key="6">
    <source>
        <dbReference type="ARBA" id="ARBA00023027"/>
    </source>
</evidence>
<feature type="region of interest" description="Disordered" evidence="8">
    <location>
        <begin position="381"/>
        <end position="405"/>
    </location>
</feature>
<feature type="region of interest" description="Disordered" evidence="8">
    <location>
        <begin position="81"/>
        <end position="111"/>
    </location>
</feature>
<keyword evidence="4 7" id="KW-0479">Metal-binding</keyword>
<dbReference type="AlphaFoldDB" id="A0A100IRQ7"/>
<evidence type="ECO:0000313" key="10">
    <source>
        <dbReference type="EMBL" id="GAQ46122.1"/>
    </source>
</evidence>
<dbReference type="Gene3D" id="3.30.1600.10">
    <property type="entry name" value="SIR2/SIRT2 'Small Domain"/>
    <property type="match status" value="1"/>
</dbReference>
<evidence type="ECO:0000256" key="4">
    <source>
        <dbReference type="ARBA" id="ARBA00022723"/>
    </source>
</evidence>
<dbReference type="GO" id="GO:0005634">
    <property type="term" value="C:nucleus"/>
    <property type="evidence" value="ECO:0007669"/>
    <property type="project" value="TreeGrafter"/>
</dbReference>
<accession>A0A100IRQ7</accession>
<feature type="domain" description="Deacetylase sirtuin-type" evidence="9">
    <location>
        <begin position="113"/>
        <end position="373"/>
    </location>
</feature>
<dbReference type="InterPro" id="IPR003000">
    <property type="entry name" value="Sirtuin"/>
</dbReference>
<feature type="binding site" evidence="7">
    <location>
        <position position="251"/>
    </location>
    <ligand>
        <name>Zn(2+)</name>
        <dbReference type="ChEBI" id="CHEBI:29105"/>
    </ligand>
</feature>
<feature type="binding site" evidence="7">
    <location>
        <position position="278"/>
    </location>
    <ligand>
        <name>Zn(2+)</name>
        <dbReference type="ChEBI" id="CHEBI:29105"/>
    </ligand>
</feature>
<keyword evidence="5 7" id="KW-0862">Zinc</keyword>
<dbReference type="PaxDb" id="5061-CADANGAP00002892"/>
<keyword evidence="6" id="KW-0520">NAD</keyword>
<keyword evidence="3" id="KW-0808">Transferase</keyword>
<dbReference type="Pfam" id="PF02146">
    <property type="entry name" value="SIR2"/>
    <property type="match status" value="1"/>
</dbReference>
<dbReference type="GO" id="GO:0046872">
    <property type="term" value="F:metal ion binding"/>
    <property type="evidence" value="ECO:0007669"/>
    <property type="project" value="UniProtKB-KW"/>
</dbReference>
<dbReference type="GO" id="GO:0070403">
    <property type="term" value="F:NAD+ binding"/>
    <property type="evidence" value="ECO:0007669"/>
    <property type="project" value="InterPro"/>
</dbReference>
<dbReference type="PANTHER" id="PTHR11085">
    <property type="entry name" value="NAD-DEPENDENT PROTEIN DEACYLASE SIRTUIN-5, MITOCHONDRIAL-RELATED"/>
    <property type="match status" value="1"/>
</dbReference>
<dbReference type="OMA" id="ATHSCID"/>
<dbReference type="OrthoDB" id="420264at2759"/>
<dbReference type="VEuPathDB" id="FungiDB:ASPNIDRAFT2_1122958"/>
<gene>
    <name evidence="10" type="ORF">ABL_08783</name>
</gene>
<dbReference type="EMBL" id="BCMY01000019">
    <property type="protein sequence ID" value="GAQ46122.1"/>
    <property type="molecule type" value="Genomic_DNA"/>
</dbReference>
<dbReference type="Gene3D" id="3.40.50.1220">
    <property type="entry name" value="TPP-binding domain"/>
    <property type="match status" value="1"/>
</dbReference>
<dbReference type="SUPFAM" id="SSF52467">
    <property type="entry name" value="DHS-like NAD/FAD-binding domain"/>
    <property type="match status" value="1"/>
</dbReference>
<evidence type="ECO:0000256" key="7">
    <source>
        <dbReference type="PROSITE-ProRule" id="PRU00236"/>
    </source>
</evidence>
<protein>
    <submittedName>
        <fullName evidence="10">SIR2 family histone deacetylase</fullName>
    </submittedName>
</protein>
<comment type="caution">
    <text evidence="10">The sequence shown here is derived from an EMBL/GenBank/DDBJ whole genome shotgun (WGS) entry which is preliminary data.</text>
</comment>
<feature type="active site" description="Proton acceptor" evidence="7">
    <location>
        <position position="243"/>
    </location>
</feature>
<evidence type="ECO:0000256" key="8">
    <source>
        <dbReference type="SAM" id="MobiDB-lite"/>
    </source>
</evidence>
<organism evidence="10 11">
    <name type="scientific">Aspergillus niger</name>
    <dbReference type="NCBI Taxonomy" id="5061"/>
    <lineage>
        <taxon>Eukaryota</taxon>
        <taxon>Fungi</taxon>
        <taxon>Dikarya</taxon>
        <taxon>Ascomycota</taxon>
        <taxon>Pezizomycotina</taxon>
        <taxon>Eurotiomycetes</taxon>
        <taxon>Eurotiomycetidae</taxon>
        <taxon>Eurotiales</taxon>
        <taxon>Aspergillaceae</taxon>
        <taxon>Aspergillus</taxon>
        <taxon>Aspergillus subgen. Circumdati</taxon>
    </lineage>
</organism>
<evidence type="ECO:0000256" key="2">
    <source>
        <dbReference type="ARBA" id="ARBA00006924"/>
    </source>
</evidence>
<dbReference type="CDD" id="cd01408">
    <property type="entry name" value="SIRT1"/>
    <property type="match status" value="1"/>
</dbReference>
<dbReference type="InterPro" id="IPR050134">
    <property type="entry name" value="NAD-dep_sirtuin_deacylases"/>
</dbReference>
<dbReference type="InterPro" id="IPR026590">
    <property type="entry name" value="Ssirtuin_cat_dom"/>
</dbReference>
<sequence>MKGKEGHLALGPQAIPQAATGDKQFCRLLHSTSSSDFQSHFSLHDIDGFTRCLTLELLYFKHLLLGDWNWSYTVIIGRRRKPRHQHARPRTGRRPRTMGNESSTLVDEHTPPSVLETRSIEAIAKYVKQKPVKRVVVMVGAGISTSAGIPDFRSPDTGIYSNLAHLDLPDPEAVFDISFFRQNPRPFYALARELAPGQFRPTIAHSFIKLLYDKGMLLKHFSQNIDCLERLAGVPGDKIVEAHGSFATQHCIDCKAEYPEDLMKEAITNGKVPYCTQCKGLVKPDIVFFGESLPADFFDNRELPEQADLCIVMGTSLQVQPFASLPAFVSDGVPRVLINMERVGGLGSRPDDVLVLGDCDTGVRRLARALGWDKELEELWERTNPDPATRAAENASPQTREERLQDEVDRLTEEVDRTLGISQAYQQRVRQHLERQSGTHAEAAGRKEKQAAEENDRIGGLAHVFPHLARMQEGR</sequence>
<feature type="compositionally biased region" description="Basic residues" evidence="8">
    <location>
        <begin position="81"/>
        <end position="96"/>
    </location>
</feature>
<comment type="similarity">
    <text evidence="2">Belongs to the sirtuin family. Class I subfamily.</text>
</comment>
<dbReference type="VEuPathDB" id="FungiDB:ATCC64974_51270"/>
<feature type="region of interest" description="Disordered" evidence="8">
    <location>
        <begin position="432"/>
        <end position="475"/>
    </location>
</feature>
<dbReference type="Proteomes" id="UP000068243">
    <property type="component" value="Unassembled WGS sequence"/>
</dbReference>
<evidence type="ECO:0000259" key="9">
    <source>
        <dbReference type="PROSITE" id="PS50305"/>
    </source>
</evidence>
<comment type="cofactor">
    <cofactor evidence="1">
        <name>Zn(2+)</name>
        <dbReference type="ChEBI" id="CHEBI:29105"/>
    </cofactor>
</comment>
<evidence type="ECO:0000256" key="1">
    <source>
        <dbReference type="ARBA" id="ARBA00001947"/>
    </source>
</evidence>
<proteinExistence type="inferred from homology"/>